<feature type="transmembrane region" description="Helical" evidence="5">
    <location>
        <begin position="91"/>
        <end position="107"/>
    </location>
</feature>
<feature type="domain" description="Major facilitator superfamily (MFS) profile" evidence="6">
    <location>
        <begin position="25"/>
        <end position="442"/>
    </location>
</feature>
<dbReference type="GO" id="GO:0005886">
    <property type="term" value="C:plasma membrane"/>
    <property type="evidence" value="ECO:0007669"/>
    <property type="project" value="TreeGrafter"/>
</dbReference>
<comment type="subcellular location">
    <subcellularLocation>
        <location evidence="1">Membrane</location>
        <topology evidence="1">Multi-pass membrane protein</topology>
    </subcellularLocation>
</comment>
<protein>
    <submittedName>
        <fullName evidence="7">MFS transporter</fullName>
    </submittedName>
</protein>
<dbReference type="RefSeq" id="WP_125096703.1">
    <property type="nucleotide sequence ID" value="NZ_RRUE01000002.1"/>
</dbReference>
<dbReference type="OrthoDB" id="7066727at2"/>
<keyword evidence="3 5" id="KW-1133">Transmembrane helix</keyword>
<proteinExistence type="predicted"/>
<dbReference type="PROSITE" id="PS50850">
    <property type="entry name" value="MFS"/>
    <property type="match status" value="1"/>
</dbReference>
<keyword evidence="2 5" id="KW-0812">Transmembrane</keyword>
<dbReference type="SUPFAM" id="SSF103473">
    <property type="entry name" value="MFS general substrate transporter"/>
    <property type="match status" value="1"/>
</dbReference>
<feature type="transmembrane region" description="Helical" evidence="5">
    <location>
        <begin position="24"/>
        <end position="49"/>
    </location>
</feature>
<feature type="transmembrane region" description="Helical" evidence="5">
    <location>
        <begin position="61"/>
        <end position="79"/>
    </location>
</feature>
<evidence type="ECO:0000256" key="3">
    <source>
        <dbReference type="ARBA" id="ARBA00022989"/>
    </source>
</evidence>
<dbReference type="EMBL" id="RRUE01000002">
    <property type="protein sequence ID" value="RRN44511.1"/>
    <property type="molecule type" value="Genomic_DNA"/>
</dbReference>
<dbReference type="InterPro" id="IPR020846">
    <property type="entry name" value="MFS_dom"/>
</dbReference>
<comment type="caution">
    <text evidence="7">The sequence shown here is derived from an EMBL/GenBank/DDBJ whole genome shotgun (WGS) entry which is preliminary data.</text>
</comment>
<dbReference type="CDD" id="cd17365">
    <property type="entry name" value="MFS_PcaK_like"/>
    <property type="match status" value="1"/>
</dbReference>
<feature type="transmembrane region" description="Helical" evidence="5">
    <location>
        <begin position="179"/>
        <end position="199"/>
    </location>
</feature>
<organism evidence="7 8">
    <name type="scientific">Lautropia dentalis</name>
    <dbReference type="NCBI Taxonomy" id="2490857"/>
    <lineage>
        <taxon>Bacteria</taxon>
        <taxon>Pseudomonadati</taxon>
        <taxon>Pseudomonadota</taxon>
        <taxon>Betaproteobacteria</taxon>
        <taxon>Burkholderiales</taxon>
        <taxon>Burkholderiaceae</taxon>
        <taxon>Lautropia</taxon>
    </lineage>
</organism>
<gene>
    <name evidence="7" type="ORF">EHV23_14600</name>
</gene>
<evidence type="ECO:0000256" key="2">
    <source>
        <dbReference type="ARBA" id="ARBA00022692"/>
    </source>
</evidence>
<dbReference type="AlphaFoldDB" id="A0A426FPC9"/>
<accession>A0A426FPC9</accession>
<dbReference type="InterPro" id="IPR036259">
    <property type="entry name" value="MFS_trans_sf"/>
</dbReference>
<dbReference type="Proteomes" id="UP000270261">
    <property type="component" value="Unassembled WGS sequence"/>
</dbReference>
<keyword evidence="8" id="KW-1185">Reference proteome</keyword>
<evidence type="ECO:0000313" key="8">
    <source>
        <dbReference type="Proteomes" id="UP000270261"/>
    </source>
</evidence>
<dbReference type="InterPro" id="IPR011701">
    <property type="entry name" value="MFS"/>
</dbReference>
<feature type="transmembrane region" description="Helical" evidence="5">
    <location>
        <begin position="414"/>
        <end position="434"/>
    </location>
</feature>
<dbReference type="PANTHER" id="PTHR23508">
    <property type="entry name" value="CARBOXYLIC ACID TRANSPORTER PROTEIN HOMOLOG"/>
    <property type="match status" value="1"/>
</dbReference>
<feature type="transmembrane region" description="Helical" evidence="5">
    <location>
        <begin position="148"/>
        <end position="173"/>
    </location>
</feature>
<dbReference type="GO" id="GO:0046943">
    <property type="term" value="F:carboxylic acid transmembrane transporter activity"/>
    <property type="evidence" value="ECO:0007669"/>
    <property type="project" value="TreeGrafter"/>
</dbReference>
<dbReference type="PANTHER" id="PTHR23508:SF10">
    <property type="entry name" value="CARBOXYLIC ACID TRANSPORTER PROTEIN HOMOLOG"/>
    <property type="match status" value="1"/>
</dbReference>
<feature type="transmembrane region" description="Helical" evidence="5">
    <location>
        <begin position="113"/>
        <end position="136"/>
    </location>
</feature>
<evidence type="ECO:0000259" key="6">
    <source>
        <dbReference type="PROSITE" id="PS50850"/>
    </source>
</evidence>
<evidence type="ECO:0000256" key="4">
    <source>
        <dbReference type="ARBA" id="ARBA00023136"/>
    </source>
</evidence>
<feature type="transmembrane region" description="Helical" evidence="5">
    <location>
        <begin position="259"/>
        <end position="278"/>
    </location>
</feature>
<feature type="transmembrane region" description="Helical" evidence="5">
    <location>
        <begin position="298"/>
        <end position="317"/>
    </location>
</feature>
<feature type="transmembrane region" description="Helical" evidence="5">
    <location>
        <begin position="329"/>
        <end position="350"/>
    </location>
</feature>
<evidence type="ECO:0000313" key="7">
    <source>
        <dbReference type="EMBL" id="RRN44511.1"/>
    </source>
</evidence>
<keyword evidence="4 5" id="KW-0472">Membrane</keyword>
<name>A0A426FPC9_9BURK</name>
<dbReference type="Pfam" id="PF07690">
    <property type="entry name" value="MFS_1"/>
    <property type="match status" value="2"/>
</dbReference>
<evidence type="ECO:0000256" key="1">
    <source>
        <dbReference type="ARBA" id="ARBA00004141"/>
    </source>
</evidence>
<reference evidence="7 8" key="1">
    <citation type="submission" date="2018-11" db="EMBL/GenBank/DDBJ databases">
        <title>Genome sequencing of Lautropia sp. KCOM 2505 (= ChDC F240).</title>
        <authorList>
            <person name="Kook J.-K."/>
            <person name="Park S.-N."/>
            <person name="Lim Y.K."/>
        </authorList>
    </citation>
    <scope>NUCLEOTIDE SEQUENCE [LARGE SCALE GENOMIC DNA]</scope>
    <source>
        <strain evidence="7 8">KCOM 2505</strain>
    </source>
</reference>
<evidence type="ECO:0000256" key="5">
    <source>
        <dbReference type="SAM" id="Phobius"/>
    </source>
</evidence>
<dbReference type="Gene3D" id="1.20.1250.20">
    <property type="entry name" value="MFS general substrate transporter like domains"/>
    <property type="match status" value="1"/>
</dbReference>
<sequence length="445" mass="47849">MPSNDTIDVRALLDSRPVGRWQKWMILLCFLVVVMDGFDVVIMGFVGPALKEAWGWTNDDLAPVLSAALVGLTLGALTAGPLGDRFGRRRVLCSSVMLFGLFTLLVACADSRWQFIVCRFIAGFAMGGIMPMVATFAREVSPASRSSLLVTIVFSGFTVGAAGGGFLSAWLVPHHGWESVFVLGGAVPLLLSVVMAFFLPESLTFLVHRGGSRAQIRRIVEHCAPGCTDEQTTYVVPEPPKVEGATNPVRIVLNAHYRLGSLMLWLAYFLHLFLVFLLGSWMPTMIRDSGMQTDEASIISAMFQLGGPLGSVMLGWLMDRYSPHRMLALAYATGAVMLLLMSSVAGHYVLMCVAAFLIGVGFNGGGTGMNALSTNFFPLPARATGNSWMHGIGRTGAIISAFAGAWMLNAGWNFSQVAMALTVPAFAVSAALMVKYLRYRGGGQV</sequence>